<dbReference type="Proteomes" id="UP000189701">
    <property type="component" value="Unplaced"/>
</dbReference>
<protein>
    <submittedName>
        <fullName evidence="3">Uncharacterized protein LOC104246442</fullName>
    </submittedName>
</protein>
<keyword evidence="2" id="KW-1185">Reference proteome</keyword>
<gene>
    <name evidence="3" type="primary">LOC104246442</name>
</gene>
<dbReference type="AlphaFoldDB" id="A0A1U7YBQ3"/>
<organism evidence="2 3">
    <name type="scientific">Nicotiana sylvestris</name>
    <name type="common">Wood tobacco</name>
    <name type="synonym">South American tobacco</name>
    <dbReference type="NCBI Taxonomy" id="4096"/>
    <lineage>
        <taxon>Eukaryota</taxon>
        <taxon>Viridiplantae</taxon>
        <taxon>Streptophyta</taxon>
        <taxon>Embryophyta</taxon>
        <taxon>Tracheophyta</taxon>
        <taxon>Spermatophyta</taxon>
        <taxon>Magnoliopsida</taxon>
        <taxon>eudicotyledons</taxon>
        <taxon>Gunneridae</taxon>
        <taxon>Pentapetalae</taxon>
        <taxon>asterids</taxon>
        <taxon>lamiids</taxon>
        <taxon>Solanales</taxon>
        <taxon>Solanaceae</taxon>
        <taxon>Nicotianoideae</taxon>
        <taxon>Nicotianeae</taxon>
        <taxon>Nicotiana</taxon>
    </lineage>
</organism>
<feature type="coiled-coil region" evidence="1">
    <location>
        <begin position="61"/>
        <end position="88"/>
    </location>
</feature>
<evidence type="ECO:0000313" key="2">
    <source>
        <dbReference type="Proteomes" id="UP000189701"/>
    </source>
</evidence>
<dbReference type="RefSeq" id="XP_009800553.1">
    <property type="nucleotide sequence ID" value="XM_009802251.1"/>
</dbReference>
<accession>A0A1U7YBQ3</accession>
<reference evidence="3" key="2">
    <citation type="submission" date="2025-08" db="UniProtKB">
        <authorList>
            <consortium name="RefSeq"/>
        </authorList>
    </citation>
    <scope>IDENTIFICATION</scope>
    <source>
        <tissue evidence="3">Leaf</tissue>
    </source>
</reference>
<sequence length="189" mass="20965">MASLTVKLGTKAADINEFKGELSVIVDKLATVIFEAAILEDTLCVCRSELTKEKEASALKVTGLEGCVKELEEELSALTGQVASLRTEDMRRHSQPSTSRASADPIVPRCLYELWVHAEAQLDVYKALQASGRASEVELQDKHSKARAAREACRYDPLTPDRDDINSDDANHLAYDSWYEDMYVIVDDV</sequence>
<proteinExistence type="predicted"/>
<name>A0A1U7YBQ3_NICSY</name>
<reference evidence="2" key="1">
    <citation type="journal article" date="2013" name="Genome Biol.">
        <title>Reference genomes and transcriptomes of Nicotiana sylvestris and Nicotiana tomentosiformis.</title>
        <authorList>
            <person name="Sierro N."/>
            <person name="Battey J.N."/>
            <person name="Ouadi S."/>
            <person name="Bovet L."/>
            <person name="Goepfert S."/>
            <person name="Bakaher N."/>
            <person name="Peitsch M.C."/>
            <person name="Ivanov N.V."/>
        </authorList>
    </citation>
    <scope>NUCLEOTIDE SEQUENCE [LARGE SCALE GENOMIC DNA]</scope>
</reference>
<evidence type="ECO:0000313" key="3">
    <source>
        <dbReference type="RefSeq" id="XP_009800553.1"/>
    </source>
</evidence>
<keyword evidence="1" id="KW-0175">Coiled coil</keyword>
<evidence type="ECO:0000256" key="1">
    <source>
        <dbReference type="SAM" id="Coils"/>
    </source>
</evidence>